<evidence type="ECO:0000256" key="1">
    <source>
        <dbReference type="SAM" id="MobiDB-lite"/>
    </source>
</evidence>
<evidence type="ECO:0000313" key="3">
    <source>
        <dbReference type="Proteomes" id="UP001174691"/>
    </source>
</evidence>
<dbReference type="AlphaFoldDB" id="A0AA38VZQ2"/>
<accession>A0AA38VZQ2</accession>
<keyword evidence="3" id="KW-1185">Reference proteome</keyword>
<feature type="compositionally biased region" description="Basic residues" evidence="1">
    <location>
        <begin position="495"/>
        <end position="504"/>
    </location>
</feature>
<evidence type="ECO:0008006" key="4">
    <source>
        <dbReference type="Google" id="ProtNLM"/>
    </source>
</evidence>
<dbReference type="EMBL" id="JANBVN010000026">
    <property type="protein sequence ID" value="KAJ9161134.1"/>
    <property type="molecule type" value="Genomic_DNA"/>
</dbReference>
<feature type="compositionally biased region" description="Low complexity" evidence="1">
    <location>
        <begin position="305"/>
        <end position="317"/>
    </location>
</feature>
<name>A0AA38VZQ2_9PEZI</name>
<organism evidence="2 3">
    <name type="scientific">Coniochaeta hoffmannii</name>
    <dbReference type="NCBI Taxonomy" id="91930"/>
    <lineage>
        <taxon>Eukaryota</taxon>
        <taxon>Fungi</taxon>
        <taxon>Dikarya</taxon>
        <taxon>Ascomycota</taxon>
        <taxon>Pezizomycotina</taxon>
        <taxon>Sordariomycetes</taxon>
        <taxon>Sordariomycetidae</taxon>
        <taxon>Coniochaetales</taxon>
        <taxon>Coniochaetaceae</taxon>
        <taxon>Coniochaeta</taxon>
    </lineage>
</organism>
<reference evidence="2" key="1">
    <citation type="submission" date="2022-07" db="EMBL/GenBank/DDBJ databases">
        <title>Fungi with potential for degradation of polypropylene.</title>
        <authorList>
            <person name="Gostincar C."/>
        </authorList>
    </citation>
    <scope>NUCLEOTIDE SEQUENCE</scope>
    <source>
        <strain evidence="2">EXF-13287</strain>
    </source>
</reference>
<feature type="compositionally biased region" description="Basic and acidic residues" evidence="1">
    <location>
        <begin position="402"/>
        <end position="413"/>
    </location>
</feature>
<feature type="compositionally biased region" description="Basic and acidic residues" evidence="1">
    <location>
        <begin position="244"/>
        <end position="255"/>
    </location>
</feature>
<feature type="region of interest" description="Disordered" evidence="1">
    <location>
        <begin position="1"/>
        <end position="43"/>
    </location>
</feature>
<proteinExistence type="predicted"/>
<sequence>MADVFIPKTLQHDSRHSATGASQDDAFLISSDDESDYDYSDEDQFNTTFPSISELGVAAGCSDSKCSSIAGDQSFIAASGASGDSDAKEPSVTDGVDADDEIASGWQQQTPGLERPSAPPRPSASPEPFQAECDQQVQLSPARNHPSHPENTPCLEDEAEQSPGPQREESPSRGSTPWLDAASQSHDWGGQAVQKGRTRGASDDGVGLPRAFPQSKRMRKTVHSTCFPDRPRDADSDDDGLGQKSDDYGDSRADTVCDGTDVNGTDGEDSDSEEDYRPPSPDCSDGELDEDDDFGAPPSKRRKTVAAIPATPKTTATQRLCSSGPAAQPREVQSLTHGGKRSPRRSIPSPLSSRASHDGKGAVGAVSARFEEWPLENVSLKRVTENGVTTFQLQFSWDSCEHATESPRSESPVKKRNLAKRGATARAVITPDEDDLLIRLKEVDKLRWQEIHKKFTEAFPGRKRSVATLQVRYCTKLKQRDCGDGDGNEPSRANGSRRRSSRVT</sequence>
<feature type="compositionally biased region" description="Acidic residues" evidence="1">
    <location>
        <begin position="284"/>
        <end position="294"/>
    </location>
</feature>
<dbReference type="Proteomes" id="UP001174691">
    <property type="component" value="Unassembled WGS sequence"/>
</dbReference>
<gene>
    <name evidence="2" type="ORF">NKR19_g2534</name>
</gene>
<feature type="region of interest" description="Disordered" evidence="1">
    <location>
        <begin position="78"/>
        <end position="363"/>
    </location>
</feature>
<comment type="caution">
    <text evidence="2">The sequence shown here is derived from an EMBL/GenBank/DDBJ whole genome shotgun (WGS) entry which is preliminary data.</text>
</comment>
<feature type="compositionally biased region" description="Acidic residues" evidence="1">
    <location>
        <begin position="31"/>
        <end position="43"/>
    </location>
</feature>
<evidence type="ECO:0000313" key="2">
    <source>
        <dbReference type="EMBL" id="KAJ9161134.1"/>
    </source>
</evidence>
<feature type="compositionally biased region" description="Low complexity" evidence="1">
    <location>
        <begin position="345"/>
        <end position="354"/>
    </location>
</feature>
<feature type="region of interest" description="Disordered" evidence="1">
    <location>
        <begin position="479"/>
        <end position="504"/>
    </location>
</feature>
<protein>
    <recommendedName>
        <fullName evidence="4">Myb-like domain-containing protein</fullName>
    </recommendedName>
</protein>
<feature type="region of interest" description="Disordered" evidence="1">
    <location>
        <begin position="402"/>
        <end position="423"/>
    </location>
</feature>